<proteinExistence type="predicted"/>
<name>A0ABP8IJ66_9GAMM</name>
<dbReference type="Proteomes" id="UP001501011">
    <property type="component" value="Unassembled WGS sequence"/>
</dbReference>
<evidence type="ECO:0000313" key="3">
    <source>
        <dbReference type="Proteomes" id="UP001501011"/>
    </source>
</evidence>
<keyword evidence="3" id="KW-1185">Reference proteome</keyword>
<dbReference type="EMBL" id="BAABFV010000001">
    <property type="protein sequence ID" value="GAA4359497.1"/>
    <property type="molecule type" value="Genomic_DNA"/>
</dbReference>
<comment type="caution">
    <text evidence="2">The sequence shown here is derived from an EMBL/GenBank/DDBJ whole genome shotgun (WGS) entry which is preliminary data.</text>
</comment>
<protein>
    <submittedName>
        <fullName evidence="2">DUF2778 domain-containing protein</fullName>
    </submittedName>
</protein>
<accession>A0ABP8IJ66</accession>
<evidence type="ECO:0000313" key="2">
    <source>
        <dbReference type="EMBL" id="GAA4359497.1"/>
    </source>
</evidence>
<organism evidence="2 3">
    <name type="scientific">Kangiella marina</name>
    <dbReference type="NCBI Taxonomy" id="1079178"/>
    <lineage>
        <taxon>Bacteria</taxon>
        <taxon>Pseudomonadati</taxon>
        <taxon>Pseudomonadota</taxon>
        <taxon>Gammaproteobacteria</taxon>
        <taxon>Kangiellales</taxon>
        <taxon>Kangiellaceae</taxon>
        <taxon>Kangiella</taxon>
    </lineage>
</organism>
<dbReference type="RefSeq" id="WP_345292146.1">
    <property type="nucleotide sequence ID" value="NZ_BAABFV010000001.1"/>
</dbReference>
<dbReference type="InterPro" id="IPR005490">
    <property type="entry name" value="LD_TPept_cat_dom"/>
</dbReference>
<feature type="domain" description="L,D-TPase catalytic" evidence="1">
    <location>
        <begin position="18"/>
        <end position="137"/>
    </location>
</feature>
<reference evidence="3" key="1">
    <citation type="journal article" date="2019" name="Int. J. Syst. Evol. Microbiol.">
        <title>The Global Catalogue of Microorganisms (GCM) 10K type strain sequencing project: providing services to taxonomists for standard genome sequencing and annotation.</title>
        <authorList>
            <consortium name="The Broad Institute Genomics Platform"/>
            <consortium name="The Broad Institute Genome Sequencing Center for Infectious Disease"/>
            <person name="Wu L."/>
            <person name="Ma J."/>
        </authorList>
    </citation>
    <scope>NUCLEOTIDE SEQUENCE [LARGE SCALE GENOMIC DNA]</scope>
    <source>
        <strain evidence="3">JCM 17728</strain>
    </source>
</reference>
<sequence>MTPSLTYNGTKVLWGKRSYKATSGMQGYQLVSDQCLKDKGPVPEGLYKVFINDLGLAEDNGTNTCSLKPAWGIQTIPRNELAGSCEPYWSNWGFHRARMEPANNETKRKCNPIRGGFYLHDSTKGYSHGCIEVDTDLLSELKNHSKRTGLNRLLLEVKYKGTTTYGKTDQ</sequence>
<dbReference type="Pfam" id="PF03734">
    <property type="entry name" value="YkuD"/>
    <property type="match status" value="1"/>
</dbReference>
<gene>
    <name evidence="2" type="ORF">GCM10023151_10440</name>
</gene>
<evidence type="ECO:0000259" key="1">
    <source>
        <dbReference type="Pfam" id="PF03734"/>
    </source>
</evidence>